<protein>
    <submittedName>
        <fullName evidence="2">Uncharacterized protein</fullName>
    </submittedName>
</protein>
<dbReference type="Proteomes" id="UP000184386">
    <property type="component" value="Unassembled WGS sequence"/>
</dbReference>
<dbReference type="RefSeq" id="WP_073277559.1">
    <property type="nucleotide sequence ID" value="NZ_FRAC01000015.1"/>
</dbReference>
<sequence>MTRETLEEMITIGVEFLTVAIFLVFVVNFVGIKKDFAEVKNNKTATAHQVRQYREFGKYETGFSPKTEAANYKSECLYADDVLEAIRNYRDGSIEIYVDKPNSTGVPIHLTTGDAEQNPSNYSLEVLTSTAKGVDLSALFHPYLIYNGSDVTDPSYYNNYSSGTVTGIAFIRY</sequence>
<dbReference type="AlphaFoldDB" id="A0A1M6UK73"/>
<keyword evidence="1" id="KW-0472">Membrane</keyword>
<dbReference type="OrthoDB" id="2081425at2"/>
<dbReference type="EMBL" id="FRAC01000015">
    <property type="protein sequence ID" value="SHK69645.1"/>
    <property type="molecule type" value="Genomic_DNA"/>
</dbReference>
<keyword evidence="1" id="KW-1133">Transmembrane helix</keyword>
<name>A0A1M6UK73_9FIRM</name>
<evidence type="ECO:0000313" key="3">
    <source>
        <dbReference type="Proteomes" id="UP000184386"/>
    </source>
</evidence>
<evidence type="ECO:0000313" key="2">
    <source>
        <dbReference type="EMBL" id="SHK69645.1"/>
    </source>
</evidence>
<reference evidence="2 3" key="1">
    <citation type="submission" date="2016-11" db="EMBL/GenBank/DDBJ databases">
        <authorList>
            <person name="Jaros S."/>
            <person name="Januszkiewicz K."/>
            <person name="Wedrychowicz H."/>
        </authorList>
    </citation>
    <scope>NUCLEOTIDE SEQUENCE [LARGE SCALE GENOMIC DNA]</scope>
    <source>
        <strain evidence="2 3">DSM 15929</strain>
    </source>
</reference>
<keyword evidence="1" id="KW-0812">Transmembrane</keyword>
<proteinExistence type="predicted"/>
<organism evidence="2 3">
    <name type="scientific">Anaerocolumna jejuensis DSM 15929</name>
    <dbReference type="NCBI Taxonomy" id="1121322"/>
    <lineage>
        <taxon>Bacteria</taxon>
        <taxon>Bacillati</taxon>
        <taxon>Bacillota</taxon>
        <taxon>Clostridia</taxon>
        <taxon>Lachnospirales</taxon>
        <taxon>Lachnospiraceae</taxon>
        <taxon>Anaerocolumna</taxon>
    </lineage>
</organism>
<feature type="transmembrane region" description="Helical" evidence="1">
    <location>
        <begin position="12"/>
        <end position="32"/>
    </location>
</feature>
<evidence type="ECO:0000256" key="1">
    <source>
        <dbReference type="SAM" id="Phobius"/>
    </source>
</evidence>
<gene>
    <name evidence="2" type="ORF">SAMN02745136_03129</name>
</gene>
<keyword evidence="3" id="KW-1185">Reference proteome</keyword>
<dbReference type="STRING" id="1121322.SAMN02745136_03129"/>
<accession>A0A1M6UK73</accession>